<sequence>MYFIFSKLLLFTLMPVYWVIALLATGWIIRNPKHKKRFIIAGLVVLYIFSAPIFLKSFQSFWDVKPYPAADTTKYSCVIVLGGFSSGGDSGDGHFTTAADRFIQGTKLAISKQASHILISGGSGELIPGKFREAAWVRTQLLQFSVPDSIILVENNSKNTIENARFSKVLLQLKHLPPPYLLVTSAFHMRRAQMIFEKAGVKVVPYACNYFYDDLKVDLTDLWPEVGTLSTWQSYTKEVVGYAVNYIKS</sequence>
<dbReference type="RefSeq" id="WP_377130537.1">
    <property type="nucleotide sequence ID" value="NZ_JBHUON010000042.1"/>
</dbReference>
<comment type="caution">
    <text evidence="3">The sequence shown here is derived from an EMBL/GenBank/DDBJ whole genome shotgun (WGS) entry which is preliminary data.</text>
</comment>
<keyword evidence="1" id="KW-1133">Transmembrane helix</keyword>
<dbReference type="PANTHER" id="PTHR30336:SF20">
    <property type="entry name" value="DUF218 DOMAIN-CONTAINING PROTEIN"/>
    <property type="match status" value="1"/>
</dbReference>
<dbReference type="InterPro" id="IPR003848">
    <property type="entry name" value="DUF218"/>
</dbReference>
<dbReference type="Pfam" id="PF02698">
    <property type="entry name" value="DUF218"/>
    <property type="match status" value="1"/>
</dbReference>
<proteinExistence type="predicted"/>
<evidence type="ECO:0000256" key="1">
    <source>
        <dbReference type="SAM" id="Phobius"/>
    </source>
</evidence>
<dbReference type="Gene3D" id="3.40.50.620">
    <property type="entry name" value="HUPs"/>
    <property type="match status" value="1"/>
</dbReference>
<dbReference type="CDD" id="cd06259">
    <property type="entry name" value="YdcF-like"/>
    <property type="match status" value="1"/>
</dbReference>
<dbReference type="InterPro" id="IPR051599">
    <property type="entry name" value="Cell_Envelope_Assoc"/>
</dbReference>
<organism evidence="3 4">
    <name type="scientific">Mucilaginibacter antarcticus</name>
    <dbReference type="NCBI Taxonomy" id="1855725"/>
    <lineage>
        <taxon>Bacteria</taxon>
        <taxon>Pseudomonadati</taxon>
        <taxon>Bacteroidota</taxon>
        <taxon>Sphingobacteriia</taxon>
        <taxon>Sphingobacteriales</taxon>
        <taxon>Sphingobacteriaceae</taxon>
        <taxon>Mucilaginibacter</taxon>
    </lineage>
</organism>
<protein>
    <submittedName>
        <fullName evidence="3">YdcF family protein</fullName>
    </submittedName>
</protein>
<evidence type="ECO:0000313" key="4">
    <source>
        <dbReference type="Proteomes" id="UP001597601"/>
    </source>
</evidence>
<reference evidence="4" key="1">
    <citation type="journal article" date="2019" name="Int. J. Syst. Evol. Microbiol.">
        <title>The Global Catalogue of Microorganisms (GCM) 10K type strain sequencing project: providing services to taxonomists for standard genome sequencing and annotation.</title>
        <authorList>
            <consortium name="The Broad Institute Genomics Platform"/>
            <consortium name="The Broad Institute Genome Sequencing Center for Infectious Disease"/>
            <person name="Wu L."/>
            <person name="Ma J."/>
        </authorList>
    </citation>
    <scope>NUCLEOTIDE SEQUENCE [LARGE SCALE GENOMIC DNA]</scope>
    <source>
        <strain evidence="4">KCTC 52232</strain>
    </source>
</reference>
<evidence type="ECO:0000313" key="3">
    <source>
        <dbReference type="EMBL" id="MFD2866886.1"/>
    </source>
</evidence>
<name>A0ABW5XV97_9SPHI</name>
<accession>A0ABW5XV97</accession>
<feature type="domain" description="DUF218" evidence="2">
    <location>
        <begin position="77"/>
        <end position="241"/>
    </location>
</feature>
<gene>
    <name evidence="3" type="ORF">ACFSYC_19475</name>
</gene>
<dbReference type="PANTHER" id="PTHR30336">
    <property type="entry name" value="INNER MEMBRANE PROTEIN, PROBABLE PERMEASE"/>
    <property type="match status" value="1"/>
</dbReference>
<keyword evidence="1" id="KW-0812">Transmembrane</keyword>
<evidence type="ECO:0000259" key="2">
    <source>
        <dbReference type="Pfam" id="PF02698"/>
    </source>
</evidence>
<dbReference type="Proteomes" id="UP001597601">
    <property type="component" value="Unassembled WGS sequence"/>
</dbReference>
<feature type="transmembrane region" description="Helical" evidence="1">
    <location>
        <begin position="38"/>
        <end position="55"/>
    </location>
</feature>
<keyword evidence="1" id="KW-0472">Membrane</keyword>
<feature type="transmembrane region" description="Helical" evidence="1">
    <location>
        <begin position="6"/>
        <end position="29"/>
    </location>
</feature>
<keyword evidence="4" id="KW-1185">Reference proteome</keyword>
<dbReference type="InterPro" id="IPR014729">
    <property type="entry name" value="Rossmann-like_a/b/a_fold"/>
</dbReference>
<dbReference type="EMBL" id="JBHUON010000042">
    <property type="protein sequence ID" value="MFD2866886.1"/>
    <property type="molecule type" value="Genomic_DNA"/>
</dbReference>